<dbReference type="Proteomes" id="UP000027432">
    <property type="component" value="Unassembled WGS sequence"/>
</dbReference>
<accession>A0A074JBW8</accession>
<organism evidence="1 2">
    <name type="scientific">Thioclava pacifica DSM 10166</name>
    <dbReference type="NCBI Taxonomy" id="1353537"/>
    <lineage>
        <taxon>Bacteria</taxon>
        <taxon>Pseudomonadati</taxon>
        <taxon>Pseudomonadota</taxon>
        <taxon>Alphaproteobacteria</taxon>
        <taxon>Rhodobacterales</taxon>
        <taxon>Paracoccaceae</taxon>
        <taxon>Thioclava</taxon>
    </lineage>
</organism>
<dbReference type="Gene3D" id="3.40.50.150">
    <property type="entry name" value="Vaccinia Virus protein VP39"/>
    <property type="match status" value="1"/>
</dbReference>
<evidence type="ECO:0008006" key="3">
    <source>
        <dbReference type="Google" id="ProtNLM"/>
    </source>
</evidence>
<dbReference type="PANTHER" id="PTHR43861:SF1">
    <property type="entry name" value="TRANS-ACONITATE 2-METHYLTRANSFERASE"/>
    <property type="match status" value="1"/>
</dbReference>
<dbReference type="RefSeq" id="WP_051692269.1">
    <property type="nucleotide sequence ID" value="NZ_AUND01000012.1"/>
</dbReference>
<dbReference type="CDD" id="cd02440">
    <property type="entry name" value="AdoMet_MTases"/>
    <property type="match status" value="1"/>
</dbReference>
<evidence type="ECO:0000313" key="2">
    <source>
        <dbReference type="Proteomes" id="UP000027432"/>
    </source>
</evidence>
<evidence type="ECO:0000313" key="1">
    <source>
        <dbReference type="EMBL" id="KEO54054.1"/>
    </source>
</evidence>
<dbReference type="PANTHER" id="PTHR43861">
    <property type="entry name" value="TRANS-ACONITATE 2-METHYLTRANSFERASE-RELATED"/>
    <property type="match status" value="1"/>
</dbReference>
<dbReference type="GO" id="GO:0030798">
    <property type="term" value="F:trans-aconitate 2-methyltransferase activity"/>
    <property type="evidence" value="ECO:0007669"/>
    <property type="project" value="InterPro"/>
</dbReference>
<dbReference type="eggNOG" id="COG4106">
    <property type="taxonomic scope" value="Bacteria"/>
</dbReference>
<name>A0A074JBW8_9RHOB</name>
<dbReference type="Gene3D" id="1.10.150.290">
    <property type="entry name" value="S-adenosyl-L-methionine-dependent methyltransferases"/>
    <property type="match status" value="1"/>
</dbReference>
<dbReference type="Pfam" id="PF13489">
    <property type="entry name" value="Methyltransf_23"/>
    <property type="match status" value="1"/>
</dbReference>
<gene>
    <name evidence="1" type="ORF">TP2_03825</name>
</gene>
<comment type="caution">
    <text evidence="1">The sequence shown here is derived from an EMBL/GenBank/DDBJ whole genome shotgun (WGS) entry which is preliminary data.</text>
</comment>
<dbReference type="InterPro" id="IPR023149">
    <property type="entry name" value="Trans_acon_MeTrfase_C"/>
</dbReference>
<dbReference type="OrthoDB" id="9795085at2"/>
<dbReference type="SUPFAM" id="SSF53335">
    <property type="entry name" value="S-adenosyl-L-methionine-dependent methyltransferases"/>
    <property type="match status" value="1"/>
</dbReference>
<dbReference type="InterPro" id="IPR029063">
    <property type="entry name" value="SAM-dependent_MTases_sf"/>
</dbReference>
<dbReference type="STRING" id="1353537.TP2_03825"/>
<dbReference type="EMBL" id="AUND01000012">
    <property type="protein sequence ID" value="KEO54054.1"/>
    <property type="molecule type" value="Genomic_DNA"/>
</dbReference>
<proteinExistence type="predicted"/>
<protein>
    <recommendedName>
        <fullName evidence="3">Methyltransferase domain-containing protein</fullName>
    </recommendedName>
</protein>
<keyword evidence="2" id="KW-1185">Reference proteome</keyword>
<reference evidence="1 2" key="1">
    <citation type="submission" date="2013-07" db="EMBL/GenBank/DDBJ databases">
        <title>Thioclava pacifica DSM 10166 Genome Sequencing.</title>
        <authorList>
            <person name="Lai Q."/>
            <person name="Shao Z."/>
        </authorList>
    </citation>
    <scope>NUCLEOTIDE SEQUENCE [LARGE SCALE GENOMIC DNA]</scope>
    <source>
        <strain evidence="1 2">DSM 10166</strain>
    </source>
</reference>
<sequence>MGAGKIAGAGARDWDPDAYSRFRDLRLRPALDLIARIPSLPERGKIIDLGCGNGAVAEALNHRYPKRKLVGVDNSEPMLQRAAATGAYHRCDLADIAEWTPNKPPAMIFSNAALHWLPDHAELFPRLAGSLREGGVLAVQMPAQQSAPSHRILRDLAQEMFPDRFDFTGWVPPVASPVDYAKLLSPFGALDIWSTEYLQELAPALGAHPVRRFTESTAMRPFLKQLGDTEAQVLIERYESALEKVYPARADGSVLFPFRRLFIVLSLGG</sequence>
<dbReference type="AlphaFoldDB" id="A0A074JBW8"/>